<evidence type="ECO:0000313" key="2">
    <source>
        <dbReference type="Proteomes" id="UP000789706"/>
    </source>
</evidence>
<keyword evidence="2" id="KW-1185">Reference proteome</keyword>
<protein>
    <submittedName>
        <fullName evidence="1">7855_t:CDS:1</fullName>
    </submittedName>
</protein>
<comment type="caution">
    <text evidence="1">The sequence shown here is derived from an EMBL/GenBank/DDBJ whole genome shotgun (WGS) entry which is preliminary data.</text>
</comment>
<dbReference type="OrthoDB" id="2379792at2759"/>
<sequence length="171" mass="20600">MEGNFYMEQFAIGILSKKTIKKLNNEIWTQKWLQQNRSRWWIQTNKAKNVNWELTWKTVQPSEISSFTSSFEEASLRKFAFKLMNDELPTLSNILKRNPLLYKIEKRPFYQLEIENNIHVFTCPSQTNINPLENLRKQFIKIIVQQKNDILKENLKQYTADFVLRDQHLME</sequence>
<dbReference type="EMBL" id="CAJVPK010001234">
    <property type="protein sequence ID" value="CAG8577934.1"/>
    <property type="molecule type" value="Genomic_DNA"/>
</dbReference>
<dbReference type="AlphaFoldDB" id="A0A9N9G1E8"/>
<proteinExistence type="predicted"/>
<evidence type="ECO:0000313" key="1">
    <source>
        <dbReference type="EMBL" id="CAG8577934.1"/>
    </source>
</evidence>
<organism evidence="1 2">
    <name type="scientific">Diversispora eburnea</name>
    <dbReference type="NCBI Taxonomy" id="1213867"/>
    <lineage>
        <taxon>Eukaryota</taxon>
        <taxon>Fungi</taxon>
        <taxon>Fungi incertae sedis</taxon>
        <taxon>Mucoromycota</taxon>
        <taxon>Glomeromycotina</taxon>
        <taxon>Glomeromycetes</taxon>
        <taxon>Diversisporales</taxon>
        <taxon>Diversisporaceae</taxon>
        <taxon>Diversispora</taxon>
    </lineage>
</organism>
<reference evidence="1" key="1">
    <citation type="submission" date="2021-06" db="EMBL/GenBank/DDBJ databases">
        <authorList>
            <person name="Kallberg Y."/>
            <person name="Tangrot J."/>
            <person name="Rosling A."/>
        </authorList>
    </citation>
    <scope>NUCLEOTIDE SEQUENCE</scope>
    <source>
        <strain evidence="1">AZ414A</strain>
    </source>
</reference>
<dbReference type="Proteomes" id="UP000789706">
    <property type="component" value="Unassembled WGS sequence"/>
</dbReference>
<name>A0A9N9G1E8_9GLOM</name>
<gene>
    <name evidence="1" type="ORF">DEBURN_LOCUS8424</name>
</gene>
<accession>A0A9N9G1E8</accession>